<keyword evidence="2" id="KW-0472">Membrane</keyword>
<geneLocation type="mitochondrion" evidence="3"/>
<feature type="coiled-coil region" evidence="1">
    <location>
        <begin position="142"/>
        <end position="169"/>
    </location>
</feature>
<feature type="transmembrane region" description="Helical" evidence="2">
    <location>
        <begin position="12"/>
        <end position="35"/>
    </location>
</feature>
<keyword evidence="2" id="KW-1133">Transmembrane helix</keyword>
<name>A0A058YYR6_FONAL</name>
<dbReference type="RefSeq" id="XP_009498420.1">
    <property type="nucleotide sequence ID" value="NW_009243184.1"/>
</dbReference>
<keyword evidence="3" id="KW-0496">Mitochondrion</keyword>
<proteinExistence type="predicted"/>
<evidence type="ECO:0000256" key="1">
    <source>
        <dbReference type="SAM" id="Coils"/>
    </source>
</evidence>
<keyword evidence="1" id="KW-0175">Coiled coil</keyword>
<evidence type="ECO:0000256" key="2">
    <source>
        <dbReference type="SAM" id="Phobius"/>
    </source>
</evidence>
<accession>A0A058YYR6</accession>
<dbReference type="Proteomes" id="UP000030693">
    <property type="component" value="Unassembled WGS sequence"/>
</dbReference>
<dbReference type="AlphaFoldDB" id="A0A058YYR6"/>
<dbReference type="EMBL" id="KK198107">
    <property type="protein sequence ID" value="KCV67170.1"/>
    <property type="molecule type" value="Genomic_DNA"/>
</dbReference>
<reference evidence="3" key="1">
    <citation type="submission" date="2013-04" db="EMBL/GenBank/DDBJ databases">
        <title>The Genome Sequence of Fonticula alba ATCC 38817.</title>
        <authorList>
            <consortium name="The Broad Institute Genomics Platform"/>
            <person name="Russ C."/>
            <person name="Cuomo C."/>
            <person name="Burger G."/>
            <person name="Gray M.W."/>
            <person name="Holland P.W.H."/>
            <person name="King N."/>
            <person name="Lang F.B.F."/>
            <person name="Roger A.J."/>
            <person name="Ruiz-Trillo I."/>
            <person name="Brown M."/>
            <person name="Walker B."/>
            <person name="Young S."/>
            <person name="Zeng Q."/>
            <person name="Gargeya S."/>
            <person name="Fitzgerald M."/>
            <person name="Haas B."/>
            <person name="Abouelleil A."/>
            <person name="Allen A.W."/>
            <person name="Alvarado L."/>
            <person name="Arachchi H.M."/>
            <person name="Berlin A.M."/>
            <person name="Chapman S.B."/>
            <person name="Gainer-Dewar J."/>
            <person name="Goldberg J."/>
            <person name="Griggs A."/>
            <person name="Gujja S."/>
            <person name="Hansen M."/>
            <person name="Howarth C."/>
            <person name="Imamovic A."/>
            <person name="Ireland A."/>
            <person name="Larimer J."/>
            <person name="McCowan C."/>
            <person name="Murphy C."/>
            <person name="Pearson M."/>
            <person name="Poon T.W."/>
            <person name="Priest M."/>
            <person name="Roberts A."/>
            <person name="Saif S."/>
            <person name="Shea T."/>
            <person name="Sisk P."/>
            <person name="Sykes S."/>
            <person name="Wortman J."/>
            <person name="Nusbaum C."/>
            <person name="Birren B."/>
        </authorList>
    </citation>
    <scope>NUCLEOTIDE SEQUENCE [LARGE SCALE GENOMIC DNA]</scope>
    <source>
        <strain evidence="3">ATCC 38817</strain>
    </source>
</reference>
<sequence>MVTGKGFYTDFYILYVSFIHCIILIAVSMIALRALENPELVVDSLLSRDVKYKDKQYRDNFETYQYDADNKIKGEILYKKLEKRFKMKDLQYRTLAKLLNTLTIIKNDGHGKGAFRFTKSYSSIDDDILSLNQKLLNIVKDIELILYKIKELEKELIRLEMSQDSKDRNKGFIRTDVEASAKTFLKKEKRINKHIPNVHEEYELDEAPVNYFNIDDTILKQSIKKKINKYILLSSRANSYLFKNIITSPSNNKIKNINKIKYNLRHIIKLENIQNNIYKQNQTIKHNLNYSTKPYNIIKIHEDTPNQLQNRLERTNKYTYKQQRKTIINLRKNIEIHNKINKMKQNKKTTIQLIKLQHKCNLYILQNKLQNKLKRKYNNPRYSRKYALHVYRIFKRRHRIALLLGVKDYLIREKPYRIPSLELQQNKNKTK</sequence>
<evidence type="ECO:0000313" key="3">
    <source>
        <dbReference type="EMBL" id="KCV67170.1"/>
    </source>
</evidence>
<keyword evidence="2" id="KW-0812">Transmembrane</keyword>
<dbReference type="GeneID" id="20531131"/>
<gene>
    <name evidence="3" type="ORF">H696_09014</name>
</gene>
<keyword evidence="4" id="KW-1185">Reference proteome</keyword>
<evidence type="ECO:0000313" key="4">
    <source>
        <dbReference type="Proteomes" id="UP000030693"/>
    </source>
</evidence>
<protein>
    <submittedName>
        <fullName evidence="3">Uncharacterized protein</fullName>
    </submittedName>
</protein>
<organism evidence="3">
    <name type="scientific">Fonticula alba</name>
    <name type="common">Slime mold</name>
    <dbReference type="NCBI Taxonomy" id="691883"/>
    <lineage>
        <taxon>Eukaryota</taxon>
        <taxon>Rotosphaerida</taxon>
        <taxon>Fonticulaceae</taxon>
        <taxon>Fonticula</taxon>
    </lineage>
</organism>